<dbReference type="Ensembl" id="ENSPKIT00000010069.1">
    <property type="protein sequence ID" value="ENSPKIP00000029276.1"/>
    <property type="gene ID" value="ENSPKIG00000010586.1"/>
</dbReference>
<dbReference type="GO" id="GO:0034587">
    <property type="term" value="P:piRNA processing"/>
    <property type="evidence" value="ECO:0007669"/>
    <property type="project" value="TreeGrafter"/>
</dbReference>
<feature type="domain" description="Tudor" evidence="5">
    <location>
        <begin position="459"/>
        <end position="518"/>
    </location>
</feature>
<dbReference type="GO" id="GO:0008270">
    <property type="term" value="F:zinc ion binding"/>
    <property type="evidence" value="ECO:0007669"/>
    <property type="project" value="UniProtKB-KW"/>
</dbReference>
<keyword evidence="3" id="KW-0862">Zinc</keyword>
<dbReference type="PROSITE" id="PS50304">
    <property type="entry name" value="TUDOR"/>
    <property type="match status" value="4"/>
</dbReference>
<evidence type="ECO:0000256" key="4">
    <source>
        <dbReference type="PROSITE-ProRule" id="PRU00134"/>
    </source>
</evidence>
<accession>A0A3B3SGY7</accession>
<name>A0A3B3SGY7_9TELE</name>
<dbReference type="InterPro" id="IPR050621">
    <property type="entry name" value="Tudor_domain_containing"/>
</dbReference>
<dbReference type="InterPro" id="IPR002999">
    <property type="entry name" value="Tudor"/>
</dbReference>
<dbReference type="GO" id="GO:0007283">
    <property type="term" value="P:spermatogenesis"/>
    <property type="evidence" value="ECO:0007669"/>
    <property type="project" value="TreeGrafter"/>
</dbReference>
<dbReference type="InterPro" id="IPR035437">
    <property type="entry name" value="SNase_OB-fold_sf"/>
</dbReference>
<dbReference type="AlphaFoldDB" id="A0A3B3SGY7"/>
<dbReference type="PROSITE" id="PS50865">
    <property type="entry name" value="ZF_MYND_2"/>
    <property type="match status" value="1"/>
</dbReference>
<evidence type="ECO:0000259" key="6">
    <source>
        <dbReference type="PROSITE" id="PS50865"/>
    </source>
</evidence>
<evidence type="ECO:0000313" key="7">
    <source>
        <dbReference type="Ensembl" id="ENSPKIP00000029276.1"/>
    </source>
</evidence>
<organism evidence="7 8">
    <name type="scientific">Paramormyrops kingsleyae</name>
    <dbReference type="NCBI Taxonomy" id="1676925"/>
    <lineage>
        <taxon>Eukaryota</taxon>
        <taxon>Metazoa</taxon>
        <taxon>Chordata</taxon>
        <taxon>Craniata</taxon>
        <taxon>Vertebrata</taxon>
        <taxon>Euteleostomi</taxon>
        <taxon>Actinopterygii</taxon>
        <taxon>Neopterygii</taxon>
        <taxon>Teleostei</taxon>
        <taxon>Osteoglossocephala</taxon>
        <taxon>Osteoglossomorpha</taxon>
        <taxon>Osteoglossiformes</taxon>
        <taxon>Mormyridae</taxon>
        <taxon>Paramormyrops</taxon>
    </lineage>
</organism>
<dbReference type="SUPFAM" id="SSF144232">
    <property type="entry name" value="HIT/MYND zinc finger-like"/>
    <property type="match status" value="1"/>
</dbReference>
<keyword evidence="8" id="KW-1185">Reference proteome</keyword>
<keyword evidence="2 4" id="KW-0863">Zinc-finger</keyword>
<dbReference type="PANTHER" id="PTHR22948:SF4">
    <property type="entry name" value="TUDOR DOMAIN-CONTAINING PROTEIN 1"/>
    <property type="match status" value="1"/>
</dbReference>
<feature type="domain" description="MYND-type" evidence="6">
    <location>
        <begin position="94"/>
        <end position="130"/>
    </location>
</feature>
<dbReference type="GO" id="GO:0034584">
    <property type="term" value="F:piRNA binding"/>
    <property type="evidence" value="ECO:0007669"/>
    <property type="project" value="Ensembl"/>
</dbReference>
<reference evidence="7" key="1">
    <citation type="submission" date="2025-08" db="UniProtKB">
        <authorList>
            <consortium name="Ensembl"/>
        </authorList>
    </citation>
    <scope>IDENTIFICATION</scope>
</reference>
<dbReference type="GO" id="GO:0043186">
    <property type="term" value="C:P granule"/>
    <property type="evidence" value="ECO:0007669"/>
    <property type="project" value="TreeGrafter"/>
</dbReference>
<sequence length="1124" mass="121503">MLAGNMNNTFLQAHLKAPKRPTTNPVSVAQQREQGNLELQAVCGTMPKVPWGSLSAGLELNAEKKVASVTGNGCANIRREVSPTVVAASLVKLCNFCAQQGNLRCIRCKRVCYCSVTCQAKDWAAHRHVCKPETPERSPCEEPQELLASPSTASSRSLLPRGDVVVASPLQKLYLRDFPKNELIRGAQIQATVVELRNPGKFFIHVESKAVMESLRSVTVMLQKMYAGSTGTEYMPDCGEACAVMYSQDRNWYRGVVQSVDISQKTAMVFYMDYGNEEVVPLDRIRPLASCVDRIPPCAVHCQVAGVTVVTGGWPEECSVAVRQLVAGKSLAVTVVDKLDGGPWAVDMELTAVGSKLSMFLVENGYATMEPRGQDIDSILSAALDNFKKSSAGKNENMESCLPSPLTQGVGDVFSVVVTHLRSPEDLICQKLDNAGAIQELQQKLREHCMQTAADPDFRPAPGSVCCCRFSEDSQWYRAKVLGYSTEQHVCVGYIDFGNSEEVDLDQLRPIGPELLRLPTQAIPCALAGMKPLSDTWTEASVVMLRKIVCNRFLQMKVLGQRSSTALVSLLDEGSDPAICVAEFLVTTGYALYDSGGHIPGQDDKAPSPPAVEPKEELHWTNAELPADGELVDVMVTVVQNPTEFFCHQSSSQGTRTLAALVADLAKHSQSSDAALVASVGRPCCAQFPGDKLWYRAMVQSILPDGKVEVFFMDYGNTCVVDRAELRSIRPEHLKVPFQALRCWLAGVEPLGRQWSAKALQKFRAFCVGTHLQGRALHVTERGYGMELLHDGLSIATLLVAEGLASSTPGSGLSGASDKGSAQSDAAAVPLVASFPTGWQTAQLQQNKTFQARVAGVLSPGHFYLLGETEVSAEKLHTLMGALQEHCSRRPQDLHALPEPGAACCAQFSGDKKWYRAVVLEVGDSEAKVVYADYGNTERVPLSGLQPITSAHLDPPFRIVRCALTGMVPLPSPWLASAGRRFELLLDAPVLACAHGFDGTYNLLTMTSHGEKGNVHINSALKDSLVEEEGPAVGPSEWESAAGPRDAACVPRGCLDKVMGKDGAKADIQQETGREEAELVSGVCNEPTRTALSSCCCGDLKQKVDQIEALLLVIVKQMGFSPKP</sequence>
<feature type="domain" description="Tudor" evidence="5">
    <location>
        <begin position="235"/>
        <end position="295"/>
    </location>
</feature>
<feature type="domain" description="Tudor" evidence="5">
    <location>
        <begin position="897"/>
        <end position="955"/>
    </location>
</feature>
<evidence type="ECO:0000256" key="2">
    <source>
        <dbReference type="ARBA" id="ARBA00022771"/>
    </source>
</evidence>
<evidence type="ECO:0000256" key="1">
    <source>
        <dbReference type="ARBA" id="ARBA00022723"/>
    </source>
</evidence>
<proteinExistence type="predicted"/>
<dbReference type="SMART" id="SM00333">
    <property type="entry name" value="TUDOR"/>
    <property type="match status" value="4"/>
</dbReference>
<dbReference type="FunFam" id="2.30.30.140:FF:000048">
    <property type="entry name" value="Tudor domain containing 1"/>
    <property type="match status" value="1"/>
</dbReference>
<dbReference type="GeneTree" id="ENSGT00940000158754"/>
<dbReference type="CDD" id="cd20409">
    <property type="entry name" value="Tudor_TDRD1_rpt2"/>
    <property type="match status" value="1"/>
</dbReference>
<dbReference type="Proteomes" id="UP000261540">
    <property type="component" value="Unplaced"/>
</dbReference>
<dbReference type="GO" id="GO:0030719">
    <property type="term" value="P:P granule organization"/>
    <property type="evidence" value="ECO:0007669"/>
    <property type="project" value="Ensembl"/>
</dbReference>
<dbReference type="Gene3D" id="6.10.140.2220">
    <property type="match status" value="1"/>
</dbReference>
<dbReference type="STRING" id="1676925.ENSPKIP00000029276"/>
<dbReference type="SUPFAM" id="SSF63748">
    <property type="entry name" value="Tudor/PWWP/MBT"/>
    <property type="match status" value="4"/>
</dbReference>
<evidence type="ECO:0000259" key="5">
    <source>
        <dbReference type="PROSITE" id="PS50304"/>
    </source>
</evidence>
<dbReference type="PROSITE" id="PS01360">
    <property type="entry name" value="ZF_MYND_1"/>
    <property type="match status" value="1"/>
</dbReference>
<dbReference type="Gene3D" id="2.30.30.140">
    <property type="match status" value="4"/>
</dbReference>
<dbReference type="Pfam" id="PF01753">
    <property type="entry name" value="zf-MYND"/>
    <property type="match status" value="1"/>
</dbReference>
<dbReference type="InterPro" id="IPR002893">
    <property type="entry name" value="Znf_MYND"/>
</dbReference>
<evidence type="ECO:0000256" key="3">
    <source>
        <dbReference type="ARBA" id="ARBA00022833"/>
    </source>
</evidence>
<dbReference type="FunFam" id="2.30.30.140:FF:000018">
    <property type="entry name" value="Serine/threonine-protein kinase 31"/>
    <property type="match status" value="2"/>
</dbReference>
<reference evidence="7" key="2">
    <citation type="submission" date="2025-09" db="UniProtKB">
        <authorList>
            <consortium name="Ensembl"/>
        </authorList>
    </citation>
    <scope>IDENTIFICATION</scope>
</reference>
<keyword evidence="1" id="KW-0479">Metal-binding</keyword>
<dbReference type="Pfam" id="PF00567">
    <property type="entry name" value="TUDOR"/>
    <property type="match status" value="4"/>
</dbReference>
<evidence type="ECO:0000313" key="8">
    <source>
        <dbReference type="Proteomes" id="UP000261540"/>
    </source>
</evidence>
<dbReference type="Gene3D" id="2.40.50.90">
    <property type="match status" value="4"/>
</dbReference>
<dbReference type="PANTHER" id="PTHR22948">
    <property type="entry name" value="TUDOR DOMAIN CONTAINING PROTEIN"/>
    <property type="match status" value="1"/>
</dbReference>
<protein>
    <submittedName>
        <fullName evidence="7">Tudor domain containing 1</fullName>
    </submittedName>
</protein>
<dbReference type="InterPro" id="IPR047377">
    <property type="entry name" value="Tudor_TDRD1_rpt2"/>
</dbReference>
<feature type="domain" description="Tudor" evidence="5">
    <location>
        <begin position="677"/>
        <end position="736"/>
    </location>
</feature>